<sequence length="98" mass="11742">MSTVKVIVECPNRNFFRLMKLYSKGLFNKCVQNFLLKPYSVDVQHYQCDLRFYRENNTKQQDHVWNIRMHAMRGEAELFFGMSQSDWKLLKNTEDGLA</sequence>
<reference evidence="1 2" key="1">
    <citation type="submission" date="2015-04" db="EMBL/GenBank/DDBJ databases">
        <authorList>
            <person name="Syromyatnikov M.Y."/>
            <person name="Popov V.N."/>
        </authorList>
    </citation>
    <scope>NUCLEOTIDE SEQUENCE [LARGE SCALE GENOMIC DNA]</scope>
</reference>
<keyword evidence="2" id="KW-1185">Reference proteome</keyword>
<dbReference type="AlphaFoldDB" id="A0A1J1IL13"/>
<evidence type="ECO:0000313" key="1">
    <source>
        <dbReference type="EMBL" id="CRK99153.1"/>
    </source>
</evidence>
<gene>
    <name evidence="1" type="ORF">CLUMA_CG012518</name>
</gene>
<protein>
    <submittedName>
        <fullName evidence="1">CLUMA_CG012518, isoform A</fullName>
    </submittedName>
</protein>
<dbReference type="Proteomes" id="UP000183832">
    <property type="component" value="Unassembled WGS sequence"/>
</dbReference>
<name>A0A1J1IL13_9DIPT</name>
<dbReference type="EMBL" id="CVRI01000049">
    <property type="protein sequence ID" value="CRK99153.1"/>
    <property type="molecule type" value="Genomic_DNA"/>
</dbReference>
<proteinExistence type="predicted"/>
<accession>A0A1J1IL13</accession>
<organism evidence="1 2">
    <name type="scientific">Clunio marinus</name>
    <dbReference type="NCBI Taxonomy" id="568069"/>
    <lineage>
        <taxon>Eukaryota</taxon>
        <taxon>Metazoa</taxon>
        <taxon>Ecdysozoa</taxon>
        <taxon>Arthropoda</taxon>
        <taxon>Hexapoda</taxon>
        <taxon>Insecta</taxon>
        <taxon>Pterygota</taxon>
        <taxon>Neoptera</taxon>
        <taxon>Endopterygota</taxon>
        <taxon>Diptera</taxon>
        <taxon>Nematocera</taxon>
        <taxon>Chironomoidea</taxon>
        <taxon>Chironomidae</taxon>
        <taxon>Clunio</taxon>
    </lineage>
</organism>
<evidence type="ECO:0000313" key="2">
    <source>
        <dbReference type="Proteomes" id="UP000183832"/>
    </source>
</evidence>